<dbReference type="GO" id="GO:0004439">
    <property type="term" value="F:phosphatidylinositol-4,5-bisphosphate 5-phosphatase activity"/>
    <property type="evidence" value="ECO:0007669"/>
    <property type="project" value="TreeGrafter"/>
</dbReference>
<dbReference type="PANTHER" id="PTHR45666:SF15">
    <property type="entry name" value="TYPE I INOSITOL POLYPHOSPHATE 5-PHOSPHATASE 8"/>
    <property type="match status" value="1"/>
</dbReference>
<evidence type="ECO:0000256" key="3">
    <source>
        <dbReference type="PROSITE-ProRule" id="PRU00042"/>
    </source>
</evidence>
<dbReference type="SMART" id="SM00355">
    <property type="entry name" value="ZnF_C2H2"/>
    <property type="match status" value="2"/>
</dbReference>
<evidence type="ECO:0000259" key="4">
    <source>
        <dbReference type="PROSITE" id="PS50157"/>
    </source>
</evidence>
<keyword evidence="2" id="KW-0378">Hydrolase</keyword>
<dbReference type="InterPro" id="IPR036236">
    <property type="entry name" value="Znf_C2H2_sf"/>
</dbReference>
<evidence type="ECO:0000313" key="5">
    <source>
        <dbReference type="EMBL" id="KAK0583636.1"/>
    </source>
</evidence>
<feature type="domain" description="C2H2-type" evidence="4">
    <location>
        <begin position="50"/>
        <end position="77"/>
    </location>
</feature>
<keyword evidence="3" id="KW-0863">Zinc-finger</keyword>
<dbReference type="EMBL" id="JAUESC010000383">
    <property type="protein sequence ID" value="KAK0583636.1"/>
    <property type="molecule type" value="Genomic_DNA"/>
</dbReference>
<dbReference type="SUPFAM" id="SSF57667">
    <property type="entry name" value="beta-beta-alpha zinc fingers"/>
    <property type="match status" value="1"/>
</dbReference>
<dbReference type="Pfam" id="PF22669">
    <property type="entry name" value="Exo_endo_phos2"/>
    <property type="match status" value="2"/>
</dbReference>
<comment type="caution">
    <text evidence="5">The sequence shown here is derived from an EMBL/GenBank/DDBJ whole genome shotgun (WGS) entry which is preliminary data.</text>
</comment>
<dbReference type="GO" id="GO:0008270">
    <property type="term" value="F:zinc ion binding"/>
    <property type="evidence" value="ECO:0007669"/>
    <property type="project" value="UniProtKB-KW"/>
</dbReference>
<dbReference type="Gene3D" id="3.60.10.10">
    <property type="entry name" value="Endonuclease/exonuclease/phosphatase"/>
    <property type="match status" value="1"/>
</dbReference>
<dbReference type="GO" id="GO:0046856">
    <property type="term" value="P:phosphatidylinositol dephosphorylation"/>
    <property type="evidence" value="ECO:0007669"/>
    <property type="project" value="InterPro"/>
</dbReference>
<dbReference type="SMART" id="SM00128">
    <property type="entry name" value="IPPc"/>
    <property type="match status" value="1"/>
</dbReference>
<dbReference type="SUPFAM" id="SSF56219">
    <property type="entry name" value="DNase I-like"/>
    <property type="match status" value="1"/>
</dbReference>
<dbReference type="Gene3D" id="3.30.160.60">
    <property type="entry name" value="Classic Zinc Finger"/>
    <property type="match status" value="1"/>
</dbReference>
<reference evidence="5" key="2">
    <citation type="submission" date="2023-06" db="EMBL/GenBank/DDBJ databases">
        <authorList>
            <person name="Swenson N.G."/>
            <person name="Wegrzyn J.L."/>
            <person name="Mcevoy S.L."/>
        </authorList>
    </citation>
    <scope>NUCLEOTIDE SEQUENCE</scope>
    <source>
        <strain evidence="5">NS2018</strain>
        <tissue evidence="5">Leaf</tissue>
    </source>
</reference>
<proteinExistence type="inferred from homology"/>
<dbReference type="InterPro" id="IPR045849">
    <property type="entry name" value="IP5P_plant"/>
</dbReference>
<evidence type="ECO:0000256" key="2">
    <source>
        <dbReference type="ARBA" id="ARBA00022801"/>
    </source>
</evidence>
<dbReference type="GO" id="GO:0004445">
    <property type="term" value="F:inositol-polyphosphate 5-phosphatase activity"/>
    <property type="evidence" value="ECO:0007669"/>
    <property type="project" value="InterPro"/>
</dbReference>
<feature type="domain" description="C2H2-type" evidence="4">
    <location>
        <begin position="104"/>
        <end position="131"/>
    </location>
</feature>
<dbReference type="PROSITE" id="PS00028">
    <property type="entry name" value="ZINC_FINGER_C2H2_1"/>
    <property type="match status" value="2"/>
</dbReference>
<reference evidence="5" key="1">
    <citation type="journal article" date="2022" name="Plant J.">
        <title>Strategies of tolerance reflected in two North American maple genomes.</title>
        <authorList>
            <person name="McEvoy S.L."/>
            <person name="Sezen U.U."/>
            <person name="Trouern-Trend A."/>
            <person name="McMahon S.M."/>
            <person name="Schaberg P.G."/>
            <person name="Yang J."/>
            <person name="Wegrzyn J.L."/>
            <person name="Swenson N.G."/>
        </authorList>
    </citation>
    <scope>NUCLEOTIDE SEQUENCE</scope>
    <source>
        <strain evidence="5">NS2018</strain>
    </source>
</reference>
<dbReference type="InterPro" id="IPR000300">
    <property type="entry name" value="IPPc"/>
</dbReference>
<dbReference type="AlphaFoldDB" id="A0AA39RXK7"/>
<gene>
    <name evidence="5" type="ORF">LWI29_000665</name>
</gene>
<dbReference type="Pfam" id="PF13912">
    <property type="entry name" value="zf-C2H2_6"/>
    <property type="match status" value="2"/>
</dbReference>
<dbReference type="InterPro" id="IPR013087">
    <property type="entry name" value="Znf_C2H2_type"/>
</dbReference>
<dbReference type="Proteomes" id="UP001168877">
    <property type="component" value="Unassembled WGS sequence"/>
</dbReference>
<dbReference type="PANTHER" id="PTHR45666">
    <property type="entry name" value="TYPE IV INOSITOL POLYPHOSPHATE 5-PHOSPHATASE 9"/>
    <property type="match status" value="1"/>
</dbReference>
<dbReference type="PROSITE" id="PS50157">
    <property type="entry name" value="ZINC_FINGER_C2H2_2"/>
    <property type="match status" value="2"/>
</dbReference>
<keyword evidence="6" id="KW-1185">Reference proteome</keyword>
<sequence length="667" mass="75416">MALKRDREISDHEEVDYQRLDMAKCLMFLSRHVHGGFETNKKIRPANDVFECKTCNRQFPSFQALGGHRASHKRPRVPTASDKLINGEQNQSLILTTVMKPKLHECTICGQEFAMGQALGGHMRRHRAAAAAVMNESFMDSRGGESKLPPVLKRSNSKRIFGLDLNLTPLENDLEILFGKRAPKSWWPKVVARKWLNIQSGADEFHSDYVRGWLKAAANGHKQAAIRPEAPPVTDAVNLKMFLGTWNVGGKSPHEGLNLKDWLSSPAPADIYVLGFQEIVPLNAGNVLGAEDNGPAAKWLSLIRQALNTDQELPPYHGNNATWPQGDDQQPNLKPRLSFSDLCSLEDQLGQDDFQRLCDQEESTSPNCTSGTTPETRQHRYCLAASKQMVGIFLCVWVRTDLYKHISNLKVSCVGRGIMGYLGNKGSVSISMTLHHTTFCLVCTHLTSGEKEGDEIRRNSDITEIFKRTKFSRTHKDPRHHPPPPENILEHDIIFWLGDLNYRLDAGFGNTNELLKRNDWQALLEKDQLRIQQRAGRIFKGWEEGRIHFPPTYKYLANSDHYVAQTSESKQKRRNPAWCDRILWKGEGLKQMCYIRGESRFSDHRPVNSLFSVQVNSQNKPHAITTTRSCPARVSTNTAALSSTCVAKVQAEELLIFPRTETSCYLR</sequence>
<accession>A0AA39RXK7</accession>
<protein>
    <recommendedName>
        <fullName evidence="4">C2H2-type domain-containing protein</fullName>
    </recommendedName>
</protein>
<evidence type="ECO:0000256" key="1">
    <source>
        <dbReference type="ARBA" id="ARBA00010768"/>
    </source>
</evidence>
<keyword evidence="3" id="KW-0479">Metal-binding</keyword>
<dbReference type="InterPro" id="IPR036691">
    <property type="entry name" value="Endo/exonu/phosph_ase_sf"/>
</dbReference>
<comment type="similarity">
    <text evidence="1">Belongs to the inositol polyphosphate 5-phosphatase family.</text>
</comment>
<dbReference type="GO" id="GO:0034485">
    <property type="term" value="F:phosphatidylinositol-3,4,5-trisphosphate 5-phosphatase activity"/>
    <property type="evidence" value="ECO:0007669"/>
    <property type="project" value="TreeGrafter"/>
</dbReference>
<name>A0AA39RXK7_ACESA</name>
<evidence type="ECO:0000313" key="6">
    <source>
        <dbReference type="Proteomes" id="UP001168877"/>
    </source>
</evidence>
<organism evidence="5 6">
    <name type="scientific">Acer saccharum</name>
    <name type="common">Sugar maple</name>
    <dbReference type="NCBI Taxonomy" id="4024"/>
    <lineage>
        <taxon>Eukaryota</taxon>
        <taxon>Viridiplantae</taxon>
        <taxon>Streptophyta</taxon>
        <taxon>Embryophyta</taxon>
        <taxon>Tracheophyta</taxon>
        <taxon>Spermatophyta</taxon>
        <taxon>Magnoliopsida</taxon>
        <taxon>eudicotyledons</taxon>
        <taxon>Gunneridae</taxon>
        <taxon>Pentapetalae</taxon>
        <taxon>rosids</taxon>
        <taxon>malvids</taxon>
        <taxon>Sapindales</taxon>
        <taxon>Sapindaceae</taxon>
        <taxon>Hippocastanoideae</taxon>
        <taxon>Acereae</taxon>
        <taxon>Acer</taxon>
    </lineage>
</organism>
<keyword evidence="3" id="KW-0862">Zinc</keyword>